<dbReference type="GO" id="GO:0051301">
    <property type="term" value="P:cell division"/>
    <property type="evidence" value="ECO:0007669"/>
    <property type="project" value="TreeGrafter"/>
</dbReference>
<feature type="compositionally biased region" description="Polar residues" evidence="18">
    <location>
        <begin position="544"/>
        <end position="554"/>
    </location>
</feature>
<dbReference type="GO" id="GO:0061724">
    <property type="term" value="P:lipophagy"/>
    <property type="evidence" value="ECO:0007669"/>
    <property type="project" value="UniProtKB-ARBA"/>
</dbReference>
<dbReference type="GO" id="GO:0030496">
    <property type="term" value="C:midbody"/>
    <property type="evidence" value="ECO:0007669"/>
    <property type="project" value="UniProtKB-SubCell"/>
</dbReference>
<evidence type="ECO:0000256" key="10">
    <source>
        <dbReference type="ARBA" id="ARBA00022963"/>
    </source>
</evidence>
<keyword evidence="12" id="KW-0445">Lipid transport</keyword>
<keyword evidence="7" id="KW-0597">Phosphoprotein</keyword>
<dbReference type="Ensembl" id="ENSGEVT00005003602.1">
    <property type="protein sequence ID" value="ENSGEVP00005003444.1"/>
    <property type="gene ID" value="ENSGEVG00005002510.1"/>
</dbReference>
<feature type="region of interest" description="Disordered" evidence="18">
    <location>
        <begin position="533"/>
        <end position="554"/>
    </location>
</feature>
<dbReference type="PANTHER" id="PTHR21068:SF43">
    <property type="entry name" value="SPARTIN"/>
    <property type="match status" value="1"/>
</dbReference>
<dbReference type="GO" id="GO:0005737">
    <property type="term" value="C:cytoplasm"/>
    <property type="evidence" value="ECO:0007669"/>
    <property type="project" value="UniProtKB-SubCell"/>
</dbReference>
<dbReference type="SUPFAM" id="SSF116846">
    <property type="entry name" value="MIT domain"/>
    <property type="match status" value="1"/>
</dbReference>
<evidence type="ECO:0000259" key="19">
    <source>
        <dbReference type="SMART" id="SM00745"/>
    </source>
</evidence>
<name>A0A8C4VJV1_9SAUR</name>
<keyword evidence="5" id="KW-0963">Cytoplasm</keyword>
<dbReference type="CDD" id="cd02679">
    <property type="entry name" value="MIT_spastin"/>
    <property type="match status" value="1"/>
</dbReference>
<dbReference type="GO" id="GO:0030514">
    <property type="term" value="P:negative regulation of BMP signaling pathway"/>
    <property type="evidence" value="ECO:0007669"/>
    <property type="project" value="TreeGrafter"/>
</dbReference>
<keyword evidence="13" id="KW-0443">Lipid metabolism</keyword>
<feature type="compositionally biased region" description="Polar residues" evidence="18">
    <location>
        <begin position="151"/>
        <end position="169"/>
    </location>
</feature>
<dbReference type="OrthoDB" id="20821at2759"/>
<evidence type="ECO:0000256" key="6">
    <source>
        <dbReference type="ARBA" id="ARBA00022499"/>
    </source>
</evidence>
<evidence type="ECO:0000256" key="18">
    <source>
        <dbReference type="SAM" id="MobiDB-lite"/>
    </source>
</evidence>
<evidence type="ECO:0000256" key="3">
    <source>
        <dbReference type="ARBA" id="ARBA00004502"/>
    </source>
</evidence>
<dbReference type="InterPro" id="IPR009686">
    <property type="entry name" value="Senescence/spartin_C"/>
</dbReference>
<organism evidence="20 21">
    <name type="scientific">Gopherus evgoodei</name>
    <name type="common">Goodes thornscrub tortoise</name>
    <dbReference type="NCBI Taxonomy" id="1825980"/>
    <lineage>
        <taxon>Eukaryota</taxon>
        <taxon>Metazoa</taxon>
        <taxon>Chordata</taxon>
        <taxon>Craniata</taxon>
        <taxon>Vertebrata</taxon>
        <taxon>Euteleostomi</taxon>
        <taxon>Archelosauria</taxon>
        <taxon>Testudinata</taxon>
        <taxon>Testudines</taxon>
        <taxon>Cryptodira</taxon>
        <taxon>Durocryptodira</taxon>
        <taxon>Testudinoidea</taxon>
        <taxon>Testudinidae</taxon>
        <taxon>Gopherus</taxon>
    </lineage>
</organism>
<evidence type="ECO:0000256" key="16">
    <source>
        <dbReference type="ARBA" id="ARBA00064034"/>
    </source>
</evidence>
<dbReference type="SMART" id="SM00745">
    <property type="entry name" value="MIT"/>
    <property type="match status" value="1"/>
</dbReference>
<dbReference type="GO" id="GO:0016042">
    <property type="term" value="P:lipid catabolic process"/>
    <property type="evidence" value="ECO:0007669"/>
    <property type="project" value="UniProtKB-KW"/>
</dbReference>
<feature type="region of interest" description="Disordered" evidence="18">
    <location>
        <begin position="142"/>
        <end position="191"/>
    </location>
</feature>
<evidence type="ECO:0000256" key="9">
    <source>
        <dbReference type="ARBA" id="ARBA00022843"/>
    </source>
</evidence>
<accession>A0A8C4VJV1</accession>
<evidence type="ECO:0000256" key="2">
    <source>
        <dbReference type="ARBA" id="ARBA00004496"/>
    </source>
</evidence>
<evidence type="ECO:0000256" key="13">
    <source>
        <dbReference type="ARBA" id="ARBA00023098"/>
    </source>
</evidence>
<evidence type="ECO:0000313" key="20">
    <source>
        <dbReference type="Ensembl" id="ENSGEVP00005003444.1"/>
    </source>
</evidence>
<dbReference type="InterPro" id="IPR007330">
    <property type="entry name" value="MIT_dom"/>
</dbReference>
<protein>
    <recommendedName>
        <fullName evidence="17">Spartin</fullName>
    </recommendedName>
</protein>
<dbReference type="Proteomes" id="UP000694390">
    <property type="component" value="Unassembled WGS sequence"/>
</dbReference>
<keyword evidence="6" id="KW-1017">Isopeptide bond</keyword>
<dbReference type="GeneTree" id="ENSGT00390000012235"/>
<evidence type="ECO:0000313" key="21">
    <source>
        <dbReference type="Proteomes" id="UP000694390"/>
    </source>
</evidence>
<feature type="domain" description="MIT" evidence="19">
    <location>
        <begin position="18"/>
        <end position="96"/>
    </location>
</feature>
<dbReference type="GO" id="GO:0006869">
    <property type="term" value="P:lipid transport"/>
    <property type="evidence" value="ECO:0007669"/>
    <property type="project" value="UniProtKB-KW"/>
</dbReference>
<dbReference type="FunFam" id="1.20.58.80:FF:000009">
    <property type="entry name" value="spartin isoform X1"/>
    <property type="match status" value="1"/>
</dbReference>
<dbReference type="AlphaFoldDB" id="A0A8C4VJV1"/>
<sequence>MEQEQDPAILEDANIKAIKEEFKKAFLFVNKGLNTDELGQKEEARNYYKQGLDHLLRGVSIPSQGPECTGSQWDSARQMQQKMQETLQNVRTRMNILEQNTPAMQTNAITMNVPLEEPKLYPVIPTNEKPERPPAPYSLIPLSAPPAENENVATTSKGQLPAMSPSSPKAHSLPHEAPPVYTPQATDGHYTVSYGTDSGEFSSVGEDYYTKCTQPPALESLGVDADELILIPQGVQIFFVSPDGQVSAPSYPGYLRIVKFLDTDGAMAQNRPPAFLQVCDWLYPLMCNQSPVLCCNTGVYMFPDLMSQVPGSHVGVVLSSELPAADRELFEDLLKQMSDLRVQALEASSDVINLAQTVRIQPEPEGGERERELPEWSEKVAHGILSGASWLSWGLVKGAEYTGKAIHKGASKLREHIEPEEKPLEVNPTVAKGLHVAKQATGGAVKVSRFLVEGVCSIASSIGKELAPHVKKHGSKLVPESLKKDKDGKSTFDGAMVVAASGIEGFSTVWQGLESAAKCIANSVSTETVRTVQHKYKNRKHGDQLSTATKSDKQ</sequence>
<dbReference type="InterPro" id="IPR036181">
    <property type="entry name" value="MIT_dom_sf"/>
</dbReference>
<evidence type="ECO:0000256" key="14">
    <source>
        <dbReference type="ARBA" id="ARBA00023121"/>
    </source>
</evidence>
<keyword evidence="21" id="KW-1185">Reference proteome</keyword>
<evidence type="ECO:0000256" key="5">
    <source>
        <dbReference type="ARBA" id="ARBA00022490"/>
    </source>
</evidence>
<evidence type="ECO:0000256" key="4">
    <source>
        <dbReference type="ARBA" id="ARBA00022448"/>
    </source>
</evidence>
<evidence type="ECO:0000256" key="1">
    <source>
        <dbReference type="ARBA" id="ARBA00004214"/>
    </source>
</evidence>
<evidence type="ECO:0000256" key="12">
    <source>
        <dbReference type="ARBA" id="ARBA00023055"/>
    </source>
</evidence>
<evidence type="ECO:0000256" key="7">
    <source>
        <dbReference type="ARBA" id="ARBA00022553"/>
    </source>
</evidence>
<evidence type="ECO:0000256" key="15">
    <source>
        <dbReference type="ARBA" id="ARBA00054810"/>
    </source>
</evidence>
<dbReference type="GO" id="GO:0005886">
    <property type="term" value="C:plasma membrane"/>
    <property type="evidence" value="ECO:0007669"/>
    <property type="project" value="TreeGrafter"/>
</dbReference>
<dbReference type="Pfam" id="PF06911">
    <property type="entry name" value="Senescence"/>
    <property type="match status" value="1"/>
</dbReference>
<keyword evidence="10" id="KW-0442">Lipid degradation</keyword>
<reference evidence="20" key="1">
    <citation type="submission" date="2025-08" db="UniProtKB">
        <authorList>
            <consortium name="Ensembl"/>
        </authorList>
    </citation>
    <scope>IDENTIFICATION</scope>
</reference>
<reference evidence="20" key="2">
    <citation type="submission" date="2025-09" db="UniProtKB">
        <authorList>
            <consortium name="Ensembl"/>
        </authorList>
    </citation>
    <scope>IDENTIFICATION</scope>
</reference>
<evidence type="ECO:0000256" key="11">
    <source>
        <dbReference type="ARBA" id="ARBA00022990"/>
    </source>
</evidence>
<gene>
    <name evidence="20" type="primary">SPART</name>
</gene>
<dbReference type="Gene3D" id="1.20.58.80">
    <property type="entry name" value="Phosphotransferase system, lactose/cellobiose-type IIA subunit"/>
    <property type="match status" value="1"/>
</dbReference>
<proteinExistence type="predicted"/>
<dbReference type="PANTHER" id="PTHR21068">
    <property type="entry name" value="SPARTIN"/>
    <property type="match status" value="1"/>
</dbReference>
<keyword evidence="4" id="KW-0813">Transport</keyword>
<dbReference type="GO" id="GO:0005811">
    <property type="term" value="C:lipid droplet"/>
    <property type="evidence" value="ECO:0007669"/>
    <property type="project" value="UniProtKB-SubCell"/>
</dbReference>
<evidence type="ECO:0000256" key="17">
    <source>
        <dbReference type="ARBA" id="ARBA00067916"/>
    </source>
</evidence>
<keyword evidence="8" id="KW-0551">Lipid droplet</keyword>
<dbReference type="GO" id="GO:0008289">
    <property type="term" value="F:lipid binding"/>
    <property type="evidence" value="ECO:0007669"/>
    <property type="project" value="UniProtKB-KW"/>
</dbReference>
<keyword evidence="11" id="KW-0007">Acetylation</keyword>
<keyword evidence="9" id="KW-0832">Ubl conjugation</keyword>
<keyword evidence="14" id="KW-0446">Lipid-binding</keyword>
<comment type="subcellular location">
    <subcellularLocation>
        <location evidence="2">Cytoplasm</location>
    </subcellularLocation>
    <subcellularLocation>
        <location evidence="3">Lipid droplet</location>
    </subcellularLocation>
    <subcellularLocation>
        <location evidence="1">Midbody</location>
    </subcellularLocation>
</comment>
<dbReference type="InterPro" id="IPR045036">
    <property type="entry name" value="Spartin-like"/>
</dbReference>
<comment type="subunit">
    <text evidence="16">Interacts with ITCH and WWP1. Interacts (via MIT domain) with IST1; leading to the recruitment of SPART to midbodies. Interacts with MAP1LC3A and MAP1LC3C.</text>
</comment>
<evidence type="ECO:0000256" key="8">
    <source>
        <dbReference type="ARBA" id="ARBA00022677"/>
    </source>
</evidence>
<comment type="function">
    <text evidence="15">Lipophagy receptor that plays an important role in lipid droplet (LD) turnover in motor neurons. Localizes to LDs and interacts with components of the autophagy machinery, such as MAP1LC3A/C proteins to deliver LDs to autophagosomes for degradation via lipophagy. Lipid transfer protein required for lipid droplet degradation, including by lipophagy. Can bind and transfer all lipid species found in lipid droplets, from phospholipids to triglycerides and sterol esters but the direction of lipid transfer by spartin and its cargos are unknown. May be implicated in endosomal trafficking, or microtubule dynamics, or both. Participates in cytokinesis.</text>
</comment>